<accession>A0AAV6VD93</accession>
<organism evidence="1 2">
    <name type="scientific">Oedothorax gibbosus</name>
    <dbReference type="NCBI Taxonomy" id="931172"/>
    <lineage>
        <taxon>Eukaryota</taxon>
        <taxon>Metazoa</taxon>
        <taxon>Ecdysozoa</taxon>
        <taxon>Arthropoda</taxon>
        <taxon>Chelicerata</taxon>
        <taxon>Arachnida</taxon>
        <taxon>Araneae</taxon>
        <taxon>Araneomorphae</taxon>
        <taxon>Entelegynae</taxon>
        <taxon>Araneoidea</taxon>
        <taxon>Linyphiidae</taxon>
        <taxon>Erigoninae</taxon>
        <taxon>Oedothorax</taxon>
    </lineage>
</organism>
<dbReference type="EMBL" id="JAFNEN010000112">
    <property type="protein sequence ID" value="KAG8193982.1"/>
    <property type="molecule type" value="Genomic_DNA"/>
</dbReference>
<dbReference type="Proteomes" id="UP000827092">
    <property type="component" value="Unassembled WGS sequence"/>
</dbReference>
<keyword evidence="2" id="KW-1185">Reference proteome</keyword>
<evidence type="ECO:0000313" key="2">
    <source>
        <dbReference type="Proteomes" id="UP000827092"/>
    </source>
</evidence>
<sequence>MIVEPAWRLDEALSNKRVSVVPPANGRTKLAIATENALLEGCDEGHTCFPRISESEGLKSLGVLEP</sequence>
<reference evidence="1 2" key="1">
    <citation type="journal article" date="2022" name="Nat. Ecol. Evol.">
        <title>A masculinizing supergene underlies an exaggerated male reproductive morph in a spider.</title>
        <authorList>
            <person name="Hendrickx F."/>
            <person name="De Corte Z."/>
            <person name="Sonet G."/>
            <person name="Van Belleghem S.M."/>
            <person name="Kostlbacher S."/>
            <person name="Vangestel C."/>
        </authorList>
    </citation>
    <scope>NUCLEOTIDE SEQUENCE [LARGE SCALE GENOMIC DNA]</scope>
    <source>
        <strain evidence="1">W744_W776</strain>
    </source>
</reference>
<protein>
    <submittedName>
        <fullName evidence="1">Uncharacterized protein</fullName>
    </submittedName>
</protein>
<comment type="caution">
    <text evidence="1">The sequence shown here is derived from an EMBL/GenBank/DDBJ whole genome shotgun (WGS) entry which is preliminary data.</text>
</comment>
<evidence type="ECO:0000313" key="1">
    <source>
        <dbReference type="EMBL" id="KAG8193982.1"/>
    </source>
</evidence>
<gene>
    <name evidence="1" type="ORF">JTE90_013676</name>
</gene>
<dbReference type="AlphaFoldDB" id="A0AAV6VD93"/>
<proteinExistence type="predicted"/>
<name>A0AAV6VD93_9ARAC</name>